<dbReference type="InterPro" id="IPR006037">
    <property type="entry name" value="RCK_C"/>
</dbReference>
<keyword evidence="3" id="KW-0472">Membrane</keyword>
<comment type="caution">
    <text evidence="6">The sequence shown here is derived from an EMBL/GenBank/DDBJ whole genome shotgun (WGS) entry which is preliminary data.</text>
</comment>
<dbReference type="PROSITE" id="PS51202">
    <property type="entry name" value="RCK_C"/>
    <property type="match status" value="1"/>
</dbReference>
<dbReference type="Pfam" id="PF07885">
    <property type="entry name" value="Ion_trans_2"/>
    <property type="match status" value="1"/>
</dbReference>
<accession>A0ABV2TPQ4</accession>
<keyword evidence="7" id="KW-1185">Reference proteome</keyword>
<dbReference type="PANTHER" id="PTHR43833:SF9">
    <property type="entry name" value="POTASSIUM CHANNEL PROTEIN YUGO-RELATED"/>
    <property type="match status" value="1"/>
</dbReference>
<dbReference type="Proteomes" id="UP001549691">
    <property type="component" value="Unassembled WGS sequence"/>
</dbReference>
<evidence type="ECO:0000259" key="4">
    <source>
        <dbReference type="PROSITE" id="PS51201"/>
    </source>
</evidence>
<dbReference type="Gene3D" id="3.40.50.720">
    <property type="entry name" value="NAD(P)-binding Rossmann-like Domain"/>
    <property type="match status" value="1"/>
</dbReference>
<dbReference type="EMBL" id="JBEWZI010000018">
    <property type="protein sequence ID" value="MET7015513.1"/>
    <property type="molecule type" value="Genomic_DNA"/>
</dbReference>
<dbReference type="Pfam" id="PF02254">
    <property type="entry name" value="TrkA_N"/>
    <property type="match status" value="1"/>
</dbReference>
<keyword evidence="3" id="KW-0812">Transmembrane</keyword>
<dbReference type="InterPro" id="IPR036721">
    <property type="entry name" value="RCK_C_sf"/>
</dbReference>
<dbReference type="Gene3D" id="3.30.70.1450">
    <property type="entry name" value="Regulator of K+ conductance, C-terminal domain"/>
    <property type="match status" value="1"/>
</dbReference>
<evidence type="ECO:0000313" key="6">
    <source>
        <dbReference type="EMBL" id="MET7015513.1"/>
    </source>
</evidence>
<feature type="domain" description="RCK C-terminal" evidence="5">
    <location>
        <begin position="277"/>
        <end position="359"/>
    </location>
</feature>
<dbReference type="InterPro" id="IPR036291">
    <property type="entry name" value="NAD(P)-bd_dom_sf"/>
</dbReference>
<dbReference type="RefSeq" id="WP_354601973.1">
    <property type="nucleotide sequence ID" value="NZ_JBEWZI010000018.1"/>
</dbReference>
<dbReference type="InterPro" id="IPR013099">
    <property type="entry name" value="K_chnl_dom"/>
</dbReference>
<comment type="subcellular location">
    <subcellularLocation>
        <location evidence="1">Cell membrane</location>
        <topology evidence="1">Multi-pass membrane protein</topology>
    </subcellularLocation>
</comment>
<sequence length="359" mass="40272">MKHRFWPLAGRKHRRKRSVRPPARHGQLPRILKRIVFAALLLLLLTFVGTLGFLAIGGAQTNISDALYMTLITVTTVGYGEVVPLPGIGSRLFAGLIAFAGFGAVTFLFTSLTVFFLESDFDFSLRRRRMNKKIDRLEHHFIVCGYGRVGQNVGSELSATGRPFVAIEPNLQMLLEQAERDQNLVWQAGDATDDEELVSAGIERAQGVFAVSNDDAKNMMIALTAKQLNPKIRVVARCHELRNVEKLKKAGADHVVLPDFTGGMRIVTMMVRPHVQSFLEEMLRSEHKIRMEEITVPAHFTPRPLSDLQLRSPDYILVAVRIGKEWQFNPQEDYELHPGHVLVAMATPAGRREFEQAVG</sequence>
<proteinExistence type="predicted"/>
<dbReference type="SUPFAM" id="SSF81324">
    <property type="entry name" value="Voltage-gated potassium channels"/>
    <property type="match status" value="1"/>
</dbReference>
<dbReference type="PROSITE" id="PS51201">
    <property type="entry name" value="RCK_N"/>
    <property type="match status" value="1"/>
</dbReference>
<dbReference type="InterPro" id="IPR003148">
    <property type="entry name" value="RCK_N"/>
</dbReference>
<gene>
    <name evidence="6" type="ORF">ABXR19_15095</name>
</gene>
<keyword evidence="3" id="KW-1133">Transmembrane helix</keyword>
<dbReference type="SUPFAM" id="SSF51735">
    <property type="entry name" value="NAD(P)-binding Rossmann-fold domains"/>
    <property type="match status" value="1"/>
</dbReference>
<protein>
    <submittedName>
        <fullName evidence="6">NAD-binding protein</fullName>
    </submittedName>
</protein>
<dbReference type="SUPFAM" id="SSF116726">
    <property type="entry name" value="TrkA C-terminal domain-like"/>
    <property type="match status" value="1"/>
</dbReference>
<evidence type="ECO:0000256" key="2">
    <source>
        <dbReference type="SAM" id="MobiDB-lite"/>
    </source>
</evidence>
<dbReference type="Gene3D" id="1.10.287.70">
    <property type="match status" value="1"/>
</dbReference>
<evidence type="ECO:0000259" key="5">
    <source>
        <dbReference type="PROSITE" id="PS51202"/>
    </source>
</evidence>
<reference evidence="6 7" key="1">
    <citation type="submission" date="2024-07" db="EMBL/GenBank/DDBJ databases">
        <title>Uliginosibacterium flavum JJ3220;KACC:17644.</title>
        <authorList>
            <person name="Kim M.K."/>
        </authorList>
    </citation>
    <scope>NUCLEOTIDE SEQUENCE [LARGE SCALE GENOMIC DNA]</scope>
    <source>
        <strain evidence="6 7">KACC:17644</strain>
    </source>
</reference>
<evidence type="ECO:0000256" key="1">
    <source>
        <dbReference type="ARBA" id="ARBA00004651"/>
    </source>
</evidence>
<name>A0ABV2TPQ4_9RHOO</name>
<organism evidence="6 7">
    <name type="scientific">Uliginosibacterium flavum</name>
    <dbReference type="NCBI Taxonomy" id="1396831"/>
    <lineage>
        <taxon>Bacteria</taxon>
        <taxon>Pseudomonadati</taxon>
        <taxon>Pseudomonadota</taxon>
        <taxon>Betaproteobacteria</taxon>
        <taxon>Rhodocyclales</taxon>
        <taxon>Zoogloeaceae</taxon>
        <taxon>Uliginosibacterium</taxon>
    </lineage>
</organism>
<dbReference type="InterPro" id="IPR050721">
    <property type="entry name" value="Trk_Ktr_HKT_K-transport"/>
</dbReference>
<evidence type="ECO:0000313" key="7">
    <source>
        <dbReference type="Proteomes" id="UP001549691"/>
    </source>
</evidence>
<feature type="region of interest" description="Disordered" evidence="2">
    <location>
        <begin position="1"/>
        <end position="22"/>
    </location>
</feature>
<evidence type="ECO:0000256" key="3">
    <source>
        <dbReference type="SAM" id="Phobius"/>
    </source>
</evidence>
<dbReference type="PANTHER" id="PTHR43833">
    <property type="entry name" value="POTASSIUM CHANNEL PROTEIN 2-RELATED-RELATED"/>
    <property type="match status" value="1"/>
</dbReference>
<feature type="transmembrane region" description="Helical" evidence="3">
    <location>
        <begin position="92"/>
        <end position="117"/>
    </location>
</feature>
<feature type="domain" description="RCK N-terminal" evidence="4">
    <location>
        <begin position="138"/>
        <end position="256"/>
    </location>
</feature>